<feature type="transmembrane region" description="Helical" evidence="1">
    <location>
        <begin position="81"/>
        <end position="101"/>
    </location>
</feature>
<name>A0ABU9BSK3_9BURK</name>
<keyword evidence="3" id="KW-1185">Reference proteome</keyword>
<organism evidence="2 3">
    <name type="scientific">Ideonella lacteola</name>
    <dbReference type="NCBI Taxonomy" id="2984193"/>
    <lineage>
        <taxon>Bacteria</taxon>
        <taxon>Pseudomonadati</taxon>
        <taxon>Pseudomonadota</taxon>
        <taxon>Betaproteobacteria</taxon>
        <taxon>Burkholderiales</taxon>
        <taxon>Sphaerotilaceae</taxon>
        <taxon>Ideonella</taxon>
    </lineage>
</organism>
<dbReference type="RefSeq" id="WP_341427369.1">
    <property type="nucleotide sequence ID" value="NZ_JBBUTG010000013.1"/>
</dbReference>
<feature type="transmembrane region" description="Helical" evidence="1">
    <location>
        <begin position="153"/>
        <end position="173"/>
    </location>
</feature>
<dbReference type="PANTHER" id="PTHR33876:SF4">
    <property type="entry name" value="CHLOROPLAST PROTEIN FOR GROWTH AND FERTILITY 2"/>
    <property type="match status" value="1"/>
</dbReference>
<keyword evidence="1" id="KW-0812">Transmembrane</keyword>
<evidence type="ECO:0000256" key="1">
    <source>
        <dbReference type="SAM" id="Phobius"/>
    </source>
</evidence>
<accession>A0ABU9BSK3</accession>
<comment type="caution">
    <text evidence="2">The sequence shown here is derived from an EMBL/GenBank/DDBJ whole genome shotgun (WGS) entry which is preliminary data.</text>
</comment>
<dbReference type="PANTHER" id="PTHR33876">
    <property type="entry name" value="UNNAMED PRODUCT"/>
    <property type="match status" value="1"/>
</dbReference>
<protein>
    <submittedName>
        <fullName evidence="2">Urease accessory protein</fullName>
    </submittedName>
</protein>
<gene>
    <name evidence="2" type="ORF">AACH06_19165</name>
</gene>
<evidence type="ECO:0000313" key="2">
    <source>
        <dbReference type="EMBL" id="MEK8032947.1"/>
    </source>
</evidence>
<keyword evidence="1" id="KW-0472">Membrane</keyword>
<proteinExistence type="predicted"/>
<dbReference type="InterPro" id="IPR052776">
    <property type="entry name" value="Chloro_ReproSupport/MetalTrans"/>
</dbReference>
<reference evidence="2 3" key="1">
    <citation type="submission" date="2024-04" db="EMBL/GenBank/DDBJ databases">
        <title>Novel species of the genus Ideonella isolated from streams.</title>
        <authorList>
            <person name="Lu H."/>
        </authorList>
    </citation>
    <scope>NUCLEOTIDE SEQUENCE [LARGE SCALE GENOMIC DNA]</scope>
    <source>
        <strain evidence="2 3">DXS29W</strain>
    </source>
</reference>
<dbReference type="Proteomes" id="UP001371218">
    <property type="component" value="Unassembled WGS sequence"/>
</dbReference>
<sequence length="243" mass="25363">MTALPTLLPTLLVGLLLGVQHATEADHLAAVATLATREGGWRQAMRQGAFWGLGHTLTLLTFAGAVLVLGQVIPPQVERGLESAVGVMLVLLGADVLRRVWRPQTHLHVHRHGTHGRPELVHLHIHGHAPALHTTATSPEHAHAEAGGWPLRALAVGMMHGLAGSAALSLMSLQAAPALSLGLSYIALFGLGSIAGMALLSAALVAPMRLTARHLVPLQRWLQAGVGAFSCGLGAFTIVQMSG</sequence>
<feature type="transmembrane region" description="Helical" evidence="1">
    <location>
        <begin position="185"/>
        <end position="208"/>
    </location>
</feature>
<evidence type="ECO:0000313" key="3">
    <source>
        <dbReference type="Proteomes" id="UP001371218"/>
    </source>
</evidence>
<keyword evidence="1" id="KW-1133">Transmembrane helix</keyword>
<feature type="transmembrane region" description="Helical" evidence="1">
    <location>
        <begin position="49"/>
        <end position="69"/>
    </location>
</feature>
<dbReference type="EMBL" id="JBBUTG010000013">
    <property type="protein sequence ID" value="MEK8032947.1"/>
    <property type="molecule type" value="Genomic_DNA"/>
</dbReference>
<feature type="transmembrane region" description="Helical" evidence="1">
    <location>
        <begin position="220"/>
        <end position="239"/>
    </location>
</feature>